<reference evidence="1 2" key="1">
    <citation type="journal article" date="2014" name="Genome Announc.">
        <title>Whole Genome Sequence of the Probiotic Strain Lactobacillus paracasei N1115, Isolated from Traditional Chinese Fermented Milk.</title>
        <authorList>
            <person name="Wang S."/>
            <person name="Zhu H."/>
            <person name="He F."/>
            <person name="Luo Y."/>
            <person name="Kang Z."/>
            <person name="Lu C."/>
            <person name="Feng L."/>
            <person name="Lu X."/>
            <person name="Xue Y."/>
            <person name="Wang H."/>
        </authorList>
    </citation>
    <scope>NUCLEOTIDE SEQUENCE [LARGE SCALE GENOMIC DNA]</scope>
    <source>
        <strain evidence="1 2">N1115</strain>
    </source>
</reference>
<evidence type="ECO:0000313" key="1">
    <source>
        <dbReference type="EMBL" id="AHJ34466.1"/>
    </source>
</evidence>
<dbReference type="Pfam" id="PF22091">
    <property type="entry name" value="DUF6941"/>
    <property type="match status" value="1"/>
</dbReference>
<dbReference type="InterPro" id="IPR054221">
    <property type="entry name" value="DUF6941"/>
</dbReference>
<gene>
    <name evidence="1" type="ORF">AF91_11260</name>
</gene>
<protein>
    <submittedName>
        <fullName evidence="1">Uncharacterized protein</fullName>
    </submittedName>
</protein>
<accession>A0A806LBX0</accession>
<dbReference type="KEGG" id="lpq:AF91_11260"/>
<organism evidence="1 2">
    <name type="scientific">Lacticaseibacillus paracasei N1115</name>
    <dbReference type="NCBI Taxonomy" id="1446494"/>
    <lineage>
        <taxon>Bacteria</taxon>
        <taxon>Bacillati</taxon>
        <taxon>Bacillota</taxon>
        <taxon>Bacilli</taxon>
        <taxon>Lactobacillales</taxon>
        <taxon>Lactobacillaceae</taxon>
        <taxon>Lacticaseibacillus</taxon>
    </lineage>
</organism>
<name>A0A806LBX0_LACPA</name>
<sequence length="130" mass="14111">MIGNVMPVLGAQPMQNGMMAISPSNNFALPSYPGTYSFGVVAIFSETGKERADTYSVELSLWKSDTKIATLAQPTIDGSQVENGPGHTLVFNLSFQNVRIDEAGSFEIHTTINGQPLNKCPIQFTLESQR</sequence>
<dbReference type="RefSeq" id="WP_025376278.1">
    <property type="nucleotide sequence ID" value="NZ_CP007122.1"/>
</dbReference>
<evidence type="ECO:0000313" key="2">
    <source>
        <dbReference type="Proteomes" id="UP000019441"/>
    </source>
</evidence>
<dbReference type="EMBL" id="CP007122">
    <property type="protein sequence ID" value="AHJ34466.1"/>
    <property type="molecule type" value="Genomic_DNA"/>
</dbReference>
<proteinExistence type="predicted"/>
<dbReference type="Proteomes" id="UP000019441">
    <property type="component" value="Chromosome"/>
</dbReference>
<dbReference type="AlphaFoldDB" id="A0A806LBX0"/>